<evidence type="ECO:0000256" key="1">
    <source>
        <dbReference type="SAM" id="Phobius"/>
    </source>
</evidence>
<organism evidence="2 3">
    <name type="scientific">Thalassobacillus hwangdonensis</name>
    <dbReference type="NCBI Taxonomy" id="546108"/>
    <lineage>
        <taxon>Bacteria</taxon>
        <taxon>Bacillati</taxon>
        <taxon>Bacillota</taxon>
        <taxon>Bacilli</taxon>
        <taxon>Bacillales</taxon>
        <taxon>Bacillaceae</taxon>
        <taxon>Thalassobacillus</taxon>
    </lineage>
</organism>
<accession>A0ABW3L127</accession>
<feature type="transmembrane region" description="Helical" evidence="1">
    <location>
        <begin position="6"/>
        <end position="23"/>
    </location>
</feature>
<gene>
    <name evidence="2" type="ORF">ACFQ2J_11425</name>
</gene>
<keyword evidence="3" id="KW-1185">Reference proteome</keyword>
<protein>
    <submittedName>
        <fullName evidence="2">DUF948 domain-containing protein</fullName>
    </submittedName>
</protein>
<dbReference type="InterPro" id="IPR009293">
    <property type="entry name" value="UPF0478"/>
</dbReference>
<dbReference type="PANTHER" id="PTHR40070:SF1">
    <property type="entry name" value="UPF0478 PROTEIN YTXG"/>
    <property type="match status" value="1"/>
</dbReference>
<evidence type="ECO:0000313" key="3">
    <source>
        <dbReference type="Proteomes" id="UP001596990"/>
    </source>
</evidence>
<comment type="caution">
    <text evidence="2">The sequence shown here is derived from an EMBL/GenBank/DDBJ whole genome shotgun (WGS) entry which is preliminary data.</text>
</comment>
<sequence length="156" mass="16754">MDFLGIGVLVIGIAFIIISIFLAKALNNLAKVLNGVNKTVDQLPGQLDQVMKQTSEVLHTSNDTLGDVNNKIQALSPLFYIIGDLGQASREVSSSLLDATKSMKKKTSDGEHVVGEKGLSGLTGAIAFTYFLSQRKKALKELLPQKAAATEPRVEK</sequence>
<name>A0ABW3L127_9BACI</name>
<dbReference type="PANTHER" id="PTHR40070">
    <property type="entry name" value="UPF0478 PROTEIN YTXG"/>
    <property type="match status" value="1"/>
</dbReference>
<keyword evidence="1" id="KW-0812">Transmembrane</keyword>
<proteinExistence type="predicted"/>
<reference evidence="3" key="1">
    <citation type="journal article" date="2019" name="Int. J. Syst. Evol. Microbiol.">
        <title>The Global Catalogue of Microorganisms (GCM) 10K type strain sequencing project: providing services to taxonomists for standard genome sequencing and annotation.</title>
        <authorList>
            <consortium name="The Broad Institute Genomics Platform"/>
            <consortium name="The Broad Institute Genome Sequencing Center for Infectious Disease"/>
            <person name="Wu L."/>
            <person name="Ma J."/>
        </authorList>
    </citation>
    <scope>NUCLEOTIDE SEQUENCE [LARGE SCALE GENOMIC DNA]</scope>
    <source>
        <strain evidence="3">CCUG 56607</strain>
    </source>
</reference>
<dbReference type="Pfam" id="PF06103">
    <property type="entry name" value="DUF948"/>
    <property type="match status" value="1"/>
</dbReference>
<dbReference type="EMBL" id="JBHTKL010000005">
    <property type="protein sequence ID" value="MFD1019784.1"/>
    <property type="molecule type" value="Genomic_DNA"/>
</dbReference>
<keyword evidence="1" id="KW-0472">Membrane</keyword>
<dbReference type="Proteomes" id="UP001596990">
    <property type="component" value="Unassembled WGS sequence"/>
</dbReference>
<evidence type="ECO:0000313" key="2">
    <source>
        <dbReference type="EMBL" id="MFD1019784.1"/>
    </source>
</evidence>
<dbReference type="RefSeq" id="WP_386060249.1">
    <property type="nucleotide sequence ID" value="NZ_JBHTKL010000005.1"/>
</dbReference>
<keyword evidence="1" id="KW-1133">Transmembrane helix</keyword>